<dbReference type="EMBL" id="CM037618">
    <property type="protein sequence ID" value="KAH8001002.1"/>
    <property type="molecule type" value="Genomic_DNA"/>
</dbReference>
<protein>
    <submittedName>
        <fullName evidence="1">Uncharacterized protein</fullName>
    </submittedName>
</protein>
<sequence>MVHDIPTAFVVTVYLLSHDYASMDLCKVLLRLHVRLPSHLSVIITECSLVSIKAVLKPNVAVHLFICADLRVQVAPFIYARIEVTARLVLRIGRHGLYVHGCGIVDLVIKARSLLFTDAIAQVCLDALIRLLSGPFCERGRTWCREMNYCLDISPNPYPVTSSCYGVWRNKPPRVADDELDLHSHPVCTCREMEGGVSVNIEVMLALAIITSPKDQAYFFIHEKDTSYIFECMRKGRAFNGMQTLVSSTSQTPFPIWPC</sequence>
<dbReference type="Proteomes" id="UP000827872">
    <property type="component" value="Linkage Group LG05"/>
</dbReference>
<proteinExistence type="predicted"/>
<evidence type="ECO:0000313" key="1">
    <source>
        <dbReference type="EMBL" id="KAH8001002.1"/>
    </source>
</evidence>
<keyword evidence="2" id="KW-1185">Reference proteome</keyword>
<reference evidence="1" key="1">
    <citation type="submission" date="2021-08" db="EMBL/GenBank/DDBJ databases">
        <title>The first chromosome-level gecko genome reveals the dynamic sex chromosomes of Neotropical dwarf geckos (Sphaerodactylidae: Sphaerodactylus).</title>
        <authorList>
            <person name="Pinto B.J."/>
            <person name="Keating S.E."/>
            <person name="Gamble T."/>
        </authorList>
    </citation>
    <scope>NUCLEOTIDE SEQUENCE</scope>
    <source>
        <strain evidence="1">TG3544</strain>
    </source>
</reference>
<evidence type="ECO:0000313" key="2">
    <source>
        <dbReference type="Proteomes" id="UP000827872"/>
    </source>
</evidence>
<organism evidence="1 2">
    <name type="scientific">Sphaerodactylus townsendi</name>
    <dbReference type="NCBI Taxonomy" id="933632"/>
    <lineage>
        <taxon>Eukaryota</taxon>
        <taxon>Metazoa</taxon>
        <taxon>Chordata</taxon>
        <taxon>Craniata</taxon>
        <taxon>Vertebrata</taxon>
        <taxon>Euteleostomi</taxon>
        <taxon>Lepidosauria</taxon>
        <taxon>Squamata</taxon>
        <taxon>Bifurcata</taxon>
        <taxon>Gekkota</taxon>
        <taxon>Sphaerodactylidae</taxon>
        <taxon>Sphaerodactylus</taxon>
    </lineage>
</organism>
<name>A0ACB8F784_9SAUR</name>
<comment type="caution">
    <text evidence="1">The sequence shown here is derived from an EMBL/GenBank/DDBJ whole genome shotgun (WGS) entry which is preliminary data.</text>
</comment>
<gene>
    <name evidence="1" type="ORF">K3G42_030299</name>
</gene>
<accession>A0ACB8F784</accession>